<dbReference type="InterPro" id="IPR036390">
    <property type="entry name" value="WH_DNA-bd_sf"/>
</dbReference>
<accession>A0ABT2HXD0</accession>
<dbReference type="InterPro" id="IPR000835">
    <property type="entry name" value="HTH_MarR-typ"/>
</dbReference>
<keyword evidence="3" id="KW-1185">Reference proteome</keyword>
<dbReference type="Gene3D" id="1.10.10.10">
    <property type="entry name" value="Winged helix-like DNA-binding domain superfamily/Winged helix DNA-binding domain"/>
    <property type="match status" value="1"/>
</dbReference>
<dbReference type="EMBL" id="JALXSQ010000021">
    <property type="protein sequence ID" value="MCT2042978.1"/>
    <property type="molecule type" value="Genomic_DNA"/>
</dbReference>
<dbReference type="Pfam" id="PF12802">
    <property type="entry name" value="MarR_2"/>
    <property type="match status" value="1"/>
</dbReference>
<name>A0ABT2HXD0_9MICO</name>
<dbReference type="PANTHER" id="PTHR33164">
    <property type="entry name" value="TRANSCRIPTIONAL REGULATOR, MARR FAMILY"/>
    <property type="match status" value="1"/>
</dbReference>
<comment type="caution">
    <text evidence="2">The sequence shown here is derived from an EMBL/GenBank/DDBJ whole genome shotgun (WGS) entry which is preliminary data.</text>
</comment>
<protein>
    <submittedName>
        <fullName evidence="2">MarR family transcriptional regulator</fullName>
    </submittedName>
</protein>
<evidence type="ECO:0000313" key="2">
    <source>
        <dbReference type="EMBL" id="MCT2042978.1"/>
    </source>
</evidence>
<evidence type="ECO:0000313" key="3">
    <source>
        <dbReference type="Proteomes" id="UP001525379"/>
    </source>
</evidence>
<dbReference type="PRINTS" id="PR00598">
    <property type="entry name" value="HTHMARR"/>
</dbReference>
<dbReference type="PANTHER" id="PTHR33164:SF104">
    <property type="entry name" value="TRANSCRIPTIONAL REGULATORY PROTEIN"/>
    <property type="match status" value="1"/>
</dbReference>
<dbReference type="PROSITE" id="PS50995">
    <property type="entry name" value="HTH_MARR_2"/>
    <property type="match status" value="1"/>
</dbReference>
<dbReference type="InterPro" id="IPR039422">
    <property type="entry name" value="MarR/SlyA-like"/>
</dbReference>
<proteinExistence type="predicted"/>
<dbReference type="RefSeq" id="WP_066080773.1">
    <property type="nucleotide sequence ID" value="NZ_JALXSQ010000021.1"/>
</dbReference>
<evidence type="ECO:0000259" key="1">
    <source>
        <dbReference type="PROSITE" id="PS50995"/>
    </source>
</evidence>
<dbReference type="InterPro" id="IPR036388">
    <property type="entry name" value="WH-like_DNA-bd_sf"/>
</dbReference>
<feature type="domain" description="HTH marR-type" evidence="1">
    <location>
        <begin position="26"/>
        <end position="159"/>
    </location>
</feature>
<gene>
    <name evidence="2" type="ORF">M3D15_06495</name>
</gene>
<organism evidence="2 3">
    <name type="scientific">Pseudoclavibacter albus</name>
    <dbReference type="NCBI Taxonomy" id="272241"/>
    <lineage>
        <taxon>Bacteria</taxon>
        <taxon>Bacillati</taxon>
        <taxon>Actinomycetota</taxon>
        <taxon>Actinomycetes</taxon>
        <taxon>Micrococcales</taxon>
        <taxon>Microbacteriaceae</taxon>
        <taxon>Pseudoclavibacter</taxon>
    </lineage>
</organism>
<reference evidence="2 3" key="1">
    <citation type="submission" date="2022-04" db="EMBL/GenBank/DDBJ databases">
        <title>Human microbiome associated bacterial genomes.</title>
        <authorList>
            <person name="Sandstrom S."/>
            <person name="Salamzade R."/>
            <person name="Kalan L.R."/>
        </authorList>
    </citation>
    <scope>NUCLEOTIDE SEQUENCE [LARGE SCALE GENOMIC DNA]</scope>
    <source>
        <strain evidence="3">p3-SID1799</strain>
    </source>
</reference>
<sequence length="163" mass="18692">MDSDPSKDLRQRLEQWSETAHQDVDAMEFFILLARFTQRAHQSLTHVHQRHGLVEGDFDVMATLARQDQGMSPTTLSRELLVSKSGLTGRLKRLEQKGYVSRSLHQLDGRGFIIRLTAEGARVLHEAFPHHIRTEHELLSPLSSEQQQRLLDLFRALTSDELS</sequence>
<dbReference type="Proteomes" id="UP001525379">
    <property type="component" value="Unassembled WGS sequence"/>
</dbReference>
<dbReference type="SMART" id="SM00347">
    <property type="entry name" value="HTH_MARR"/>
    <property type="match status" value="1"/>
</dbReference>
<dbReference type="SUPFAM" id="SSF46785">
    <property type="entry name" value="Winged helix' DNA-binding domain"/>
    <property type="match status" value="1"/>
</dbReference>